<dbReference type="InterPro" id="IPR050836">
    <property type="entry name" value="SDS22/Internalin_LRR"/>
</dbReference>
<sequence length="1292" mass="142404">MNVDLSNKSINELNFDAQNSSPEELLAAARVVRLTASHNYISNIVGLGALFHQLTHLDLSHNKLGCNGAGRMSGESDHRTPWLSTLPRSLRVLNLSHNHLRGFSLEYNLGDRSCSDGNESPDTTVVMGVDGGLSRLRGSSPINVALFFNRRLFPHLSELDLSHNDLQQTLEDSDVIEELWHESVELPMSSVSSDAEKAAWVQCTTSAIVVLQLDGNAKLESLNGVLCGMEGLLFLHAAQCGIADLTAVSSAATACPKLRDIDLRGTPLSETFLQAPREAVATFTEILLFPALLASRGGVRRREQRHEDEEETRHGLKELVKEIVQHHLHEMEASVQRQQSSAEGNIRNSGGGGLRLVLYASLLHQVLPQVIEIDNGIEVGRMKRLFTEAARDVLQNFIENGNSIEKPRDPMMSPRHYISPPRTLSPVEEKDMKVWRDPTSQLNVDGVAPSEPPQGRSCLGKRGADVARSQLIQSPTTAAVSGHCHLTSPPLPPSPLKSPTDKRRPLLTPKRETFEDRRPLRSPTERDTAVATPDAAEAADSQYNRHSEFVSRGVVPVVSPRSDKRSSDSSKRDYQRVDSLERRTGVNQTGVRRGSSTNKCGGVETMNGILNGSEKLAGKERYCRAFNPLSPTAAAGPPLAPTRDVSNSSSFDDGRSSVRYLQAVASLTPMLEHRLRTSSPLDSPSTVNDHSRQSNDTNEGQSNSSSHQHCNNNFSSASSSTFTTVNSTREKLLQQAQALEQSLIRSQDRQRGLHNTVTELTTQLKQHRQLIKDQRQEAMRLRQERDRLVDVIKTAKRRLEKRQKDVAYGATALKRRETLEQQKAVMQRLVKEKKRLQEQERRLRESMAVSLESDTPVLDSSSRHLSPENGRNRQPPQMKKTRSDLLRENAVRLRMEAAKKEEPLAYDPRKFRRNEHSAINGTEGTLPCDVTPVSLHTDSGKRYDITGSSSNRESTDEACRGVKPSNGREASFSSGGSSWHPRHGSRGPRLPRSLYQQGCDPYAVEDGEPRDDSTGKGDEIRNEWLQNMSLQSLFDAAVSMQRQRLLTKQLTRKKISEARDDEHRETCDTSNPPASATELASRHYRAPTGSTGEPALYRTVIEPFHDISTGNLSRSGGGRISVRSGEGSTIGDAVGKGEVSARGDVDSGANSQNSDDDRGLNGADVLSRLVHPQNTEGCISSVSSRADSSSVAEHLSVDACSIYAEILKQQQQQQQRLLLQRSQGPQSTERAFPVEMGASYPTTPTKVEGLLQNQKAGYTNQRADNCVTGHSSDDGGSEEYTVSDFAQPPVFI</sequence>
<proteinExistence type="predicted"/>
<feature type="compositionally biased region" description="Low complexity" evidence="3">
    <location>
        <begin position="701"/>
        <end position="722"/>
    </location>
</feature>
<feature type="region of interest" description="Disordered" evidence="3">
    <location>
        <begin position="440"/>
        <end position="599"/>
    </location>
</feature>
<feature type="compositionally biased region" description="Low complexity" evidence="3">
    <location>
        <begin position="529"/>
        <end position="540"/>
    </location>
</feature>
<dbReference type="InterPro" id="IPR001611">
    <property type="entry name" value="Leu-rich_rpt"/>
</dbReference>
<feature type="compositionally biased region" description="Low complexity" evidence="3">
    <location>
        <begin position="550"/>
        <end position="560"/>
    </location>
</feature>
<feature type="compositionally biased region" description="Polar residues" evidence="3">
    <location>
        <begin position="470"/>
        <end position="479"/>
    </location>
</feature>
<dbReference type="RefSeq" id="XP_011778912.1">
    <property type="nucleotide sequence ID" value="XM_011780610.1"/>
</dbReference>
<accession>D0A090</accession>
<evidence type="ECO:0000256" key="1">
    <source>
        <dbReference type="ARBA" id="ARBA00022614"/>
    </source>
</evidence>
<dbReference type="Pfam" id="PF13516">
    <property type="entry name" value="LRR_6"/>
    <property type="match status" value="2"/>
</dbReference>
<feature type="region of interest" description="Disordered" evidence="3">
    <location>
        <begin position="630"/>
        <end position="654"/>
    </location>
</feature>
<feature type="region of interest" description="Disordered" evidence="3">
    <location>
        <begin position="846"/>
        <end position="885"/>
    </location>
</feature>
<dbReference type="OrthoDB" id="10022853at2759"/>
<feature type="region of interest" description="Disordered" evidence="3">
    <location>
        <begin position="1262"/>
        <end position="1292"/>
    </location>
</feature>
<reference evidence="5" key="1">
    <citation type="journal article" date="2010" name="PLoS Negl. Trop. Dis.">
        <title>The genome sequence of Trypanosoma brucei gambiense, causative agent of chronic human african trypanosomiasis.</title>
        <authorList>
            <person name="Jackson A.P."/>
            <person name="Sanders M."/>
            <person name="Berry A."/>
            <person name="McQuillan J."/>
            <person name="Aslett M.A."/>
            <person name="Quail M.A."/>
            <person name="Chukualim B."/>
            <person name="Capewell P."/>
            <person name="MacLeod A."/>
            <person name="Melville S.E."/>
            <person name="Gibson W."/>
            <person name="Barry J.D."/>
            <person name="Berriman M."/>
            <person name="Hertz-Fowler C."/>
        </authorList>
    </citation>
    <scope>NUCLEOTIDE SEQUENCE [LARGE SCALE GENOMIC DNA]</scope>
    <source>
        <strain evidence="5">MHOM/CI/86/DAL972</strain>
    </source>
</reference>
<dbReference type="SUPFAM" id="SSF52047">
    <property type="entry name" value="RNI-like"/>
    <property type="match status" value="1"/>
</dbReference>
<dbReference type="PROSITE" id="PS51450">
    <property type="entry name" value="LRR"/>
    <property type="match status" value="1"/>
</dbReference>
<keyword evidence="2" id="KW-0677">Repeat</keyword>
<dbReference type="PANTHER" id="PTHR46652">
    <property type="entry name" value="LEUCINE-RICH REPEAT AND IQ DOMAIN-CONTAINING PROTEIN 1-RELATED"/>
    <property type="match status" value="1"/>
</dbReference>
<dbReference type="EMBL" id="FN554973">
    <property type="protein sequence ID" value="CBH16648.1"/>
    <property type="molecule type" value="Genomic_DNA"/>
</dbReference>
<feature type="region of interest" description="Disordered" evidence="3">
    <location>
        <begin position="404"/>
        <end position="423"/>
    </location>
</feature>
<protein>
    <recommendedName>
        <fullName evidence="6">Leucine-rich repeat protein (LRRP)</fullName>
    </recommendedName>
</protein>
<dbReference type="PANTHER" id="PTHR46652:SF3">
    <property type="entry name" value="LEUCINE-RICH REPEAT-CONTAINING PROTEIN 9"/>
    <property type="match status" value="1"/>
</dbReference>
<evidence type="ECO:0000313" key="4">
    <source>
        <dbReference type="EMBL" id="CBH16648.1"/>
    </source>
</evidence>
<dbReference type="Gene3D" id="3.80.10.10">
    <property type="entry name" value="Ribonuclease Inhibitor"/>
    <property type="match status" value="2"/>
</dbReference>
<evidence type="ECO:0000256" key="3">
    <source>
        <dbReference type="SAM" id="MobiDB-lite"/>
    </source>
</evidence>
<feature type="region of interest" description="Disordered" evidence="3">
    <location>
        <begin position="676"/>
        <end position="722"/>
    </location>
</feature>
<feature type="region of interest" description="Disordered" evidence="3">
    <location>
        <begin position="1056"/>
        <end position="1091"/>
    </location>
</feature>
<keyword evidence="1" id="KW-0433">Leucine-rich repeat</keyword>
<evidence type="ECO:0000313" key="5">
    <source>
        <dbReference type="Proteomes" id="UP000002316"/>
    </source>
</evidence>
<feature type="region of interest" description="Disordered" evidence="3">
    <location>
        <begin position="936"/>
        <end position="1018"/>
    </location>
</feature>
<feature type="compositionally biased region" description="Low complexity" evidence="3">
    <location>
        <begin position="630"/>
        <end position="651"/>
    </location>
</feature>
<gene>
    <name evidence="4" type="ORF">TbgDal_X17510</name>
</gene>
<dbReference type="InterPro" id="IPR032675">
    <property type="entry name" value="LRR_dom_sf"/>
</dbReference>
<feature type="compositionally biased region" description="Polar residues" evidence="3">
    <location>
        <begin position="677"/>
        <end position="700"/>
    </location>
</feature>
<evidence type="ECO:0008006" key="6">
    <source>
        <dbReference type="Google" id="ProtNLM"/>
    </source>
</evidence>
<name>D0A090_TRYB9</name>
<feature type="compositionally biased region" description="Basic and acidic residues" evidence="3">
    <location>
        <begin position="499"/>
        <end position="528"/>
    </location>
</feature>
<dbReference type="GeneID" id="23864989"/>
<dbReference type="KEGG" id="tbg:TbgDal_X17510"/>
<feature type="compositionally biased region" description="Basic and acidic residues" evidence="3">
    <location>
        <begin position="1056"/>
        <end position="1067"/>
    </location>
</feature>
<organism evidence="4 5">
    <name type="scientific">Trypanosoma brucei gambiense (strain MHOM/CI/86/DAL972)</name>
    <dbReference type="NCBI Taxonomy" id="679716"/>
    <lineage>
        <taxon>Eukaryota</taxon>
        <taxon>Discoba</taxon>
        <taxon>Euglenozoa</taxon>
        <taxon>Kinetoplastea</taxon>
        <taxon>Metakinetoplastina</taxon>
        <taxon>Trypanosomatida</taxon>
        <taxon>Trypanosomatidae</taxon>
        <taxon>Trypanosoma</taxon>
    </lineage>
</organism>
<feature type="compositionally biased region" description="Polar residues" evidence="3">
    <location>
        <begin position="585"/>
        <end position="599"/>
    </location>
</feature>
<dbReference type="VEuPathDB" id="TriTrypDB:Tbg972.10.17510"/>
<evidence type="ECO:0000256" key="2">
    <source>
        <dbReference type="ARBA" id="ARBA00022737"/>
    </source>
</evidence>
<dbReference type="Proteomes" id="UP000002316">
    <property type="component" value="Chromosome 10"/>
</dbReference>
<feature type="compositionally biased region" description="Basic and acidic residues" evidence="3">
    <location>
        <begin position="561"/>
        <end position="584"/>
    </location>
</feature>
<feature type="region of interest" description="Disordered" evidence="3">
    <location>
        <begin position="1111"/>
        <end position="1162"/>
    </location>
</feature>